<gene>
    <name evidence="3" type="ORF">PROFUN_13945</name>
</gene>
<evidence type="ECO:0000313" key="4">
    <source>
        <dbReference type="Proteomes" id="UP000241769"/>
    </source>
</evidence>
<comment type="caution">
    <text evidence="3">The sequence shown here is derived from an EMBL/GenBank/DDBJ whole genome shotgun (WGS) entry which is preliminary data.</text>
</comment>
<accession>A0A2P6N2G6</accession>
<dbReference type="OrthoDB" id="13998at2759"/>
<evidence type="ECO:0000313" key="3">
    <source>
        <dbReference type="EMBL" id="PRP78143.1"/>
    </source>
</evidence>
<dbReference type="InterPro" id="IPR028011">
    <property type="entry name" value="DUF4476"/>
</dbReference>
<feature type="compositionally biased region" description="Low complexity" evidence="1">
    <location>
        <begin position="13"/>
        <end position="32"/>
    </location>
</feature>
<evidence type="ECO:0000259" key="2">
    <source>
        <dbReference type="Pfam" id="PF14771"/>
    </source>
</evidence>
<feature type="region of interest" description="Disordered" evidence="1">
    <location>
        <begin position="1"/>
        <end position="32"/>
    </location>
</feature>
<reference evidence="3 4" key="1">
    <citation type="journal article" date="2018" name="Genome Biol. Evol.">
        <title>Multiple Roots of Fruiting Body Formation in Amoebozoa.</title>
        <authorList>
            <person name="Hillmann F."/>
            <person name="Forbes G."/>
            <person name="Novohradska S."/>
            <person name="Ferling I."/>
            <person name="Riege K."/>
            <person name="Groth M."/>
            <person name="Westermann M."/>
            <person name="Marz M."/>
            <person name="Spaller T."/>
            <person name="Winckler T."/>
            <person name="Schaap P."/>
            <person name="Glockner G."/>
        </authorList>
    </citation>
    <scope>NUCLEOTIDE SEQUENCE [LARGE SCALE GENOMIC DNA]</scope>
    <source>
        <strain evidence="3 4">Jena</strain>
    </source>
</reference>
<dbReference type="InParanoid" id="A0A2P6N2G6"/>
<dbReference type="Proteomes" id="UP000241769">
    <property type="component" value="Unassembled WGS sequence"/>
</dbReference>
<dbReference type="EMBL" id="MDYQ01000238">
    <property type="protein sequence ID" value="PRP78143.1"/>
    <property type="molecule type" value="Genomic_DNA"/>
</dbReference>
<protein>
    <submittedName>
        <fullName evidence="3">AAC-rich mRNA clone AAC4 protein-like</fullName>
    </submittedName>
</protein>
<organism evidence="3 4">
    <name type="scientific">Planoprotostelium fungivorum</name>
    <dbReference type="NCBI Taxonomy" id="1890364"/>
    <lineage>
        <taxon>Eukaryota</taxon>
        <taxon>Amoebozoa</taxon>
        <taxon>Evosea</taxon>
        <taxon>Variosea</taxon>
        <taxon>Cavosteliida</taxon>
        <taxon>Cavosteliaceae</taxon>
        <taxon>Planoprotostelium</taxon>
    </lineage>
</organism>
<keyword evidence="4" id="KW-1185">Reference proteome</keyword>
<sequence>MTQHSQHHRQRHLSSGSRATSSESSVDGSLSEGSIPSITCLRTGSTNISRGAPSYTTRCLRPRRFSVYAETSPSSDFSLWLNGDGPSISHNLVCVAERTVLSGLSMGGHRVYTTPNAGGNSLLSEVLSYETLHGCFDVQLLYTEMELQYRKKNGPITDYSVLTPEGHILGVSVTRAMKFKGEFDEEDARRLLLKKLGGVILHVWAQGQGVAEVLSRVWPTLDPSILADTMVLVSDLNNLKEQLNRMPKDTDRSRLIRSAADSFYFNSAQVKQLVEVQHFGDAKNNTAILLYPRMTDKENFEKHILPCFKFAEDVADIKKALNM</sequence>
<feature type="domain" description="DUF4476" evidence="2">
    <location>
        <begin position="234"/>
        <end position="320"/>
    </location>
</feature>
<dbReference type="AlphaFoldDB" id="A0A2P6N2G6"/>
<proteinExistence type="predicted"/>
<dbReference type="Pfam" id="PF14771">
    <property type="entry name" value="DUF4476"/>
    <property type="match status" value="1"/>
</dbReference>
<feature type="compositionally biased region" description="Basic residues" evidence="1">
    <location>
        <begin position="1"/>
        <end position="12"/>
    </location>
</feature>
<name>A0A2P6N2G6_9EUKA</name>
<evidence type="ECO:0000256" key="1">
    <source>
        <dbReference type="SAM" id="MobiDB-lite"/>
    </source>
</evidence>